<dbReference type="HOGENOM" id="CLU_009273_3_4_10"/>
<reference evidence="9" key="1">
    <citation type="submission" date="2011-12" db="EMBL/GenBank/DDBJ databases">
        <title>Complete sequence of Tannerella forsythia ATCC 43037.</title>
        <authorList>
            <person name="Dewhirst F."/>
            <person name="Tanner A."/>
            <person name="Izard J."/>
            <person name="Brinkac L."/>
            <person name="Durkin A.S."/>
            <person name="Hostetler J."/>
            <person name="Shetty J."/>
            <person name="Torralba M."/>
            <person name="Gill S."/>
            <person name="Nelson K."/>
        </authorList>
    </citation>
    <scope>NUCLEOTIDE SEQUENCE [LARGE SCALE GENOMIC DNA]</scope>
    <source>
        <strain evidence="9">ATCC 43037 / JCM 10827 / CCUG 33226 / KCTC 5666 / FDC 338</strain>
    </source>
</reference>
<dbReference type="Proteomes" id="UP000005436">
    <property type="component" value="Chromosome"/>
</dbReference>
<dbReference type="SUPFAM" id="SSF102114">
    <property type="entry name" value="Radical SAM enzymes"/>
    <property type="match status" value="1"/>
</dbReference>
<dbReference type="EMBL" id="CP003191">
    <property type="protein sequence ID" value="AEW21704.1"/>
    <property type="molecule type" value="Genomic_DNA"/>
</dbReference>
<dbReference type="GO" id="GO:0051536">
    <property type="term" value="F:iron-sulfur cluster binding"/>
    <property type="evidence" value="ECO:0007669"/>
    <property type="project" value="UniProtKB-KW"/>
</dbReference>
<dbReference type="Pfam" id="PF04055">
    <property type="entry name" value="Radical_SAM"/>
    <property type="match status" value="1"/>
</dbReference>
<proteinExistence type="inferred from homology"/>
<feature type="domain" description="Radical SAM core" evidence="7">
    <location>
        <begin position="76"/>
        <end position="335"/>
    </location>
</feature>
<protein>
    <submittedName>
        <fullName evidence="8">Radical SAM domain protein</fullName>
    </submittedName>
</protein>
<evidence type="ECO:0000256" key="6">
    <source>
        <dbReference type="ARBA" id="ARBA00023601"/>
    </source>
</evidence>
<dbReference type="PROSITE" id="PS51918">
    <property type="entry name" value="RADICAL_SAM"/>
    <property type="match status" value="1"/>
</dbReference>
<dbReference type="RefSeq" id="WP_014224286.1">
    <property type="nucleotide sequence ID" value="NC_016610.1"/>
</dbReference>
<dbReference type="InterPro" id="IPR023867">
    <property type="entry name" value="Sulphatase_maturase_rSAM"/>
</dbReference>
<keyword evidence="5" id="KW-0411">Iron-sulfur</keyword>
<dbReference type="GO" id="GO:0016491">
    <property type="term" value="F:oxidoreductase activity"/>
    <property type="evidence" value="ECO:0007669"/>
    <property type="project" value="InterPro"/>
</dbReference>
<dbReference type="AlphaFoldDB" id="G8UP10"/>
<dbReference type="InterPro" id="IPR007197">
    <property type="entry name" value="rSAM"/>
</dbReference>
<accession>G8UP10</accession>
<dbReference type="GeneID" id="34758159"/>
<dbReference type="PATRIC" id="fig|203275.8.peg.760"/>
<dbReference type="SFLD" id="SFLDG01067">
    <property type="entry name" value="SPASM/twitch_domain_containing"/>
    <property type="match status" value="1"/>
</dbReference>
<dbReference type="PANTHER" id="PTHR43273:SF3">
    <property type="entry name" value="ANAEROBIC SULFATASE-MATURATING ENZYME HOMOLOG ASLB-RELATED"/>
    <property type="match status" value="1"/>
</dbReference>
<gene>
    <name evidence="8" type="ordered locus">BFO_0853</name>
</gene>
<dbReference type="NCBIfam" id="TIGR04148">
    <property type="entry name" value="GG_samocin_CFB"/>
    <property type="match status" value="1"/>
</dbReference>
<dbReference type="SFLD" id="SFLDG01384">
    <property type="entry name" value="thioether_bond_formation_requi"/>
    <property type="match status" value="1"/>
</dbReference>
<keyword evidence="9" id="KW-1185">Reference proteome</keyword>
<dbReference type="GO" id="GO:0046872">
    <property type="term" value="F:metal ion binding"/>
    <property type="evidence" value="ECO:0007669"/>
    <property type="project" value="UniProtKB-KW"/>
</dbReference>
<dbReference type="SFLD" id="SFLDS00029">
    <property type="entry name" value="Radical_SAM"/>
    <property type="match status" value="1"/>
</dbReference>
<name>G8UP10_TANFA</name>
<dbReference type="SFLD" id="SFLDG01386">
    <property type="entry name" value="main_SPASM_domain-containing"/>
    <property type="match status" value="1"/>
</dbReference>
<evidence type="ECO:0000256" key="1">
    <source>
        <dbReference type="ARBA" id="ARBA00001966"/>
    </source>
</evidence>
<comment type="cofactor">
    <cofactor evidence="1">
        <name>[4Fe-4S] cluster</name>
        <dbReference type="ChEBI" id="CHEBI:49883"/>
    </cofactor>
</comment>
<evidence type="ECO:0000256" key="5">
    <source>
        <dbReference type="ARBA" id="ARBA00023014"/>
    </source>
</evidence>
<comment type="similarity">
    <text evidence="6">Belongs to the radical SAM superfamily. Anaerobic sulfatase-maturating enzyme family.</text>
</comment>
<evidence type="ECO:0000256" key="2">
    <source>
        <dbReference type="ARBA" id="ARBA00022691"/>
    </source>
</evidence>
<evidence type="ECO:0000259" key="7">
    <source>
        <dbReference type="PROSITE" id="PS51918"/>
    </source>
</evidence>
<dbReference type="InterPro" id="IPR013785">
    <property type="entry name" value="Aldolase_TIM"/>
</dbReference>
<dbReference type="InterPro" id="IPR058240">
    <property type="entry name" value="rSAM_sf"/>
</dbReference>
<evidence type="ECO:0000256" key="4">
    <source>
        <dbReference type="ARBA" id="ARBA00023004"/>
    </source>
</evidence>
<sequence length="485" mass="57557">MIQTFIHSTENNNFYIYDDQSRLSMLIHPELQKAHMGEVDVCLYYSKKYAYLKEHGFFNKAKHPHFERLKEANVMESIIQTTQIVFEVTDVCNLKCEYCGYGDLYQVTDKRNHNKIDVDNAIKLLKYIFDLKIKSNKNKLMIGFYGGEPLLNIDFIKHIVKEVNQLNLKKNLDIEYSMTTNGTLINRNIDFLVSNKVHLVISIDGNETNHSYRSWAGSKRNSFKEVIKNINYIQQNHPIYFEKYVNFISVLHDRNSVKEIYEYIHTYYQKIPAIIELNTTDIKPNKKERFNKMFCSKRESENKYQNETISKIPATRYETSFFRELIEFVKYFNINHYISNKVSLFNHDEKFFPTGTCLPFSLKIFLTTQNKLLPCEKINFKYALGSIDKNIQLNIQEITKKYNNYFDHSIKICQDCYNYKFCGACVFHFDNLDKLETEDLICAYFQDQQSFGECLRRKFSFFEQNPNDFFHILESVGNLNKDTTI</sequence>
<evidence type="ECO:0000313" key="8">
    <source>
        <dbReference type="EMBL" id="AEW21704.1"/>
    </source>
</evidence>
<dbReference type="KEGG" id="tfo:BFO_0853"/>
<evidence type="ECO:0000256" key="3">
    <source>
        <dbReference type="ARBA" id="ARBA00022723"/>
    </source>
</evidence>
<organism evidence="8 9">
    <name type="scientific">Tannerella forsythia (strain ATCC 43037 / JCM 10827 / CCUG 21028 A / KCTC 5666 / FDC 338)</name>
    <name type="common">Bacteroides forsythus</name>
    <dbReference type="NCBI Taxonomy" id="203275"/>
    <lineage>
        <taxon>Bacteria</taxon>
        <taxon>Pseudomonadati</taxon>
        <taxon>Bacteroidota</taxon>
        <taxon>Bacteroidia</taxon>
        <taxon>Bacteroidales</taxon>
        <taxon>Tannerellaceae</taxon>
        <taxon>Tannerella</taxon>
    </lineage>
</organism>
<keyword evidence="4" id="KW-0408">Iron</keyword>
<dbReference type="STRING" id="203275.BFO_0853"/>
<evidence type="ECO:0000313" key="9">
    <source>
        <dbReference type="Proteomes" id="UP000005436"/>
    </source>
</evidence>
<dbReference type="PANTHER" id="PTHR43273">
    <property type="entry name" value="ANAEROBIC SULFATASE-MATURATING ENZYME HOMOLOG ASLB-RELATED"/>
    <property type="match status" value="1"/>
</dbReference>
<dbReference type="eggNOG" id="COG0641">
    <property type="taxonomic scope" value="Bacteria"/>
</dbReference>
<dbReference type="InterPro" id="IPR026407">
    <property type="entry name" value="SAM_GG-Bacter"/>
</dbReference>
<dbReference type="Gene3D" id="3.20.20.70">
    <property type="entry name" value="Aldolase class I"/>
    <property type="match status" value="1"/>
</dbReference>
<keyword evidence="2" id="KW-0949">S-adenosyl-L-methionine</keyword>
<keyword evidence="3" id="KW-0479">Metal-binding</keyword>
<dbReference type="CDD" id="cd01335">
    <property type="entry name" value="Radical_SAM"/>
    <property type="match status" value="1"/>
</dbReference>